<feature type="domain" description="ACB" evidence="6">
    <location>
        <begin position="1"/>
        <end position="90"/>
    </location>
</feature>
<dbReference type="InterPro" id="IPR036770">
    <property type="entry name" value="Ankyrin_rpt-contain_sf"/>
</dbReference>
<dbReference type="AlphaFoldDB" id="A0A8H6XTM9"/>
<dbReference type="EMBL" id="JACAZI010000012">
    <property type="protein sequence ID" value="KAF7347913.1"/>
    <property type="molecule type" value="Genomic_DNA"/>
</dbReference>
<evidence type="ECO:0000256" key="4">
    <source>
        <dbReference type="PROSITE-ProRule" id="PRU00023"/>
    </source>
</evidence>
<keyword evidence="8" id="KW-1185">Reference proteome</keyword>
<dbReference type="Proteomes" id="UP000620124">
    <property type="component" value="Unassembled WGS sequence"/>
</dbReference>
<proteinExistence type="predicted"/>
<accession>A0A8H6XTM9</accession>
<dbReference type="Pfam" id="PF13857">
    <property type="entry name" value="Ank_5"/>
    <property type="match status" value="1"/>
</dbReference>
<evidence type="ECO:0000259" key="6">
    <source>
        <dbReference type="PROSITE" id="PS51228"/>
    </source>
</evidence>
<feature type="repeat" description="ANK" evidence="4">
    <location>
        <begin position="177"/>
        <end position="209"/>
    </location>
</feature>
<organism evidence="7 8">
    <name type="scientific">Mycena venus</name>
    <dbReference type="NCBI Taxonomy" id="2733690"/>
    <lineage>
        <taxon>Eukaryota</taxon>
        <taxon>Fungi</taxon>
        <taxon>Dikarya</taxon>
        <taxon>Basidiomycota</taxon>
        <taxon>Agaricomycotina</taxon>
        <taxon>Agaricomycetes</taxon>
        <taxon>Agaricomycetidae</taxon>
        <taxon>Agaricales</taxon>
        <taxon>Marasmiineae</taxon>
        <taxon>Mycenaceae</taxon>
        <taxon>Mycena</taxon>
    </lineage>
</organism>
<dbReference type="SMART" id="SM00248">
    <property type="entry name" value="ANK"/>
    <property type="match status" value="2"/>
</dbReference>
<keyword evidence="3" id="KW-0446">Lipid-binding</keyword>
<keyword evidence="1" id="KW-0677">Repeat</keyword>
<gene>
    <name evidence="7" type="ORF">MVEN_01549200</name>
</gene>
<dbReference type="InterPro" id="IPR035984">
    <property type="entry name" value="Acyl-CoA-binding_sf"/>
</dbReference>
<keyword evidence="2 4" id="KW-0040">ANK repeat</keyword>
<dbReference type="SUPFAM" id="SSF48403">
    <property type="entry name" value="Ankyrin repeat"/>
    <property type="match status" value="1"/>
</dbReference>
<dbReference type="InterPro" id="IPR002110">
    <property type="entry name" value="Ankyrin_rpt"/>
</dbReference>
<evidence type="ECO:0000256" key="5">
    <source>
        <dbReference type="SAM" id="MobiDB-lite"/>
    </source>
</evidence>
<dbReference type="PROSITE" id="PS50088">
    <property type="entry name" value="ANK_REPEAT"/>
    <property type="match status" value="1"/>
</dbReference>
<dbReference type="PRINTS" id="PR00689">
    <property type="entry name" value="ACOABINDINGP"/>
</dbReference>
<dbReference type="PANTHER" id="PTHR24119">
    <property type="entry name" value="ACYL-COA-BINDING DOMAIN-CONTAINING PROTEIN 6"/>
    <property type="match status" value="1"/>
</dbReference>
<evidence type="ECO:0000313" key="8">
    <source>
        <dbReference type="Proteomes" id="UP000620124"/>
    </source>
</evidence>
<dbReference type="InterPro" id="IPR014352">
    <property type="entry name" value="FERM/acyl-CoA-bd_prot_sf"/>
</dbReference>
<dbReference type="Pfam" id="PF00887">
    <property type="entry name" value="ACBP"/>
    <property type="match status" value="1"/>
</dbReference>
<dbReference type="OrthoDB" id="341259at2759"/>
<dbReference type="Gene3D" id="1.25.40.20">
    <property type="entry name" value="Ankyrin repeat-containing domain"/>
    <property type="match status" value="1"/>
</dbReference>
<sequence length="235" mass="25204">MSSFDAAAAYLSNASTVPNVSSAVKLELYGLFKYVTASSLPASPRPSIFDFTGRAKWDAWTAAGNTYSTKADAERRYLEIAQSLGWTEGAEVVPETTTKSEDFWDSDEDNDDATKQTKPANTSGESGGFGTSVSAMARPEDERDGSLHGLAVSNDIQGLVSLLQEDRNVNLNARDEFGYTPLHLAADRGHLPVVEFLLQQGADPTIKDEDDLSAVELAQAAGHERIVQLLSSSPG</sequence>
<evidence type="ECO:0000256" key="1">
    <source>
        <dbReference type="ARBA" id="ARBA00022737"/>
    </source>
</evidence>
<feature type="region of interest" description="Disordered" evidence="5">
    <location>
        <begin position="89"/>
        <end position="134"/>
    </location>
</feature>
<evidence type="ECO:0000256" key="2">
    <source>
        <dbReference type="ARBA" id="ARBA00023043"/>
    </source>
</evidence>
<dbReference type="PANTHER" id="PTHR24119:SF0">
    <property type="entry name" value="ACYL-COA-BINDING DOMAIN-CONTAINING PROTEIN 6"/>
    <property type="match status" value="1"/>
</dbReference>
<dbReference type="PROSITE" id="PS50297">
    <property type="entry name" value="ANK_REP_REGION"/>
    <property type="match status" value="1"/>
</dbReference>
<dbReference type="PROSITE" id="PS51228">
    <property type="entry name" value="ACB_2"/>
    <property type="match status" value="1"/>
</dbReference>
<reference evidence="7" key="1">
    <citation type="submission" date="2020-05" db="EMBL/GenBank/DDBJ databases">
        <title>Mycena genomes resolve the evolution of fungal bioluminescence.</title>
        <authorList>
            <person name="Tsai I.J."/>
        </authorList>
    </citation>
    <scope>NUCLEOTIDE SEQUENCE</scope>
    <source>
        <strain evidence="7">CCC161011</strain>
    </source>
</reference>
<comment type="caution">
    <text evidence="7">The sequence shown here is derived from an EMBL/GenBank/DDBJ whole genome shotgun (WGS) entry which is preliminary data.</text>
</comment>
<name>A0A8H6XTM9_9AGAR</name>
<dbReference type="InterPro" id="IPR000582">
    <property type="entry name" value="Acyl-CoA-binding_protein"/>
</dbReference>
<dbReference type="GO" id="GO:0000062">
    <property type="term" value="F:fatty-acyl-CoA binding"/>
    <property type="evidence" value="ECO:0007669"/>
    <property type="project" value="InterPro"/>
</dbReference>
<evidence type="ECO:0000256" key="3">
    <source>
        <dbReference type="ARBA" id="ARBA00023121"/>
    </source>
</evidence>
<dbReference type="SUPFAM" id="SSF47027">
    <property type="entry name" value="Acyl-CoA binding protein"/>
    <property type="match status" value="1"/>
</dbReference>
<protein>
    <recommendedName>
        <fullName evidence="6">ACB domain-containing protein</fullName>
    </recommendedName>
</protein>
<dbReference type="Gene3D" id="1.20.80.10">
    <property type="match status" value="1"/>
</dbReference>
<evidence type="ECO:0000313" key="7">
    <source>
        <dbReference type="EMBL" id="KAF7347913.1"/>
    </source>
</evidence>